<reference evidence="4" key="1">
    <citation type="submission" date="2022-07" db="EMBL/GenBank/DDBJ databases">
        <title>Phylogenomic reconstructions and comparative analyses of Kickxellomycotina fungi.</title>
        <authorList>
            <person name="Reynolds N.K."/>
            <person name="Stajich J.E."/>
            <person name="Barry K."/>
            <person name="Grigoriev I.V."/>
            <person name="Crous P."/>
            <person name="Smith M.E."/>
        </authorList>
    </citation>
    <scope>NUCLEOTIDE SEQUENCE</scope>
    <source>
        <strain evidence="4">NRRL 1565</strain>
    </source>
</reference>
<dbReference type="Gene3D" id="3.30.50.10">
    <property type="entry name" value="Erythroid Transcription Factor GATA-1, subunit A"/>
    <property type="match status" value="1"/>
</dbReference>
<feature type="compositionally biased region" description="Polar residues" evidence="2">
    <location>
        <begin position="23"/>
        <end position="38"/>
    </location>
</feature>
<dbReference type="EMBL" id="JANBUO010003969">
    <property type="protein sequence ID" value="KAJ2788884.1"/>
    <property type="molecule type" value="Genomic_DNA"/>
</dbReference>
<feature type="non-terminal residue" evidence="4">
    <location>
        <position position="1"/>
    </location>
</feature>
<sequence length="234" mass="24351">QQQQQQQQQVPTAASMSPAGMTPGSSSVARGGSATSSPGGRLAEMRQRGVASGGVARMGGSLLGKDMTTQPTPAISPMSAAIVHHTPVSLSPAPQSQAQSQPHSANPGHVQVNVYPPPDTGAWRWTHSHHTLSQPPTPGSGGSHTYPSHVYAHSAQRAPPPMALGRPNHSPHMQVFHSSMHDRYHSPIGSAGVSPMAGPPPPSAHRGDAEKKMCKSCGTDSSPEWRKGPTGHKT</sequence>
<dbReference type="AlphaFoldDB" id="A0A9W8HP57"/>
<comment type="caution">
    <text evidence="4">The sequence shown here is derived from an EMBL/GenBank/DDBJ whole genome shotgun (WGS) entry which is preliminary data.</text>
</comment>
<keyword evidence="5" id="KW-1185">Reference proteome</keyword>
<dbReference type="GO" id="GO:0008270">
    <property type="term" value="F:zinc ion binding"/>
    <property type="evidence" value="ECO:0007669"/>
    <property type="project" value="UniProtKB-KW"/>
</dbReference>
<keyword evidence="1" id="KW-0479">Metal-binding</keyword>
<proteinExistence type="predicted"/>
<keyword evidence="1" id="KW-0863">Zinc-finger</keyword>
<feature type="region of interest" description="Disordered" evidence="2">
    <location>
        <begin position="182"/>
        <end position="234"/>
    </location>
</feature>
<gene>
    <name evidence="4" type="ORF">H4R20_007286</name>
</gene>
<dbReference type="InterPro" id="IPR013088">
    <property type="entry name" value="Znf_NHR/GATA"/>
</dbReference>
<name>A0A9W8HP57_9FUNG</name>
<evidence type="ECO:0000259" key="3">
    <source>
        <dbReference type="PROSITE" id="PS50114"/>
    </source>
</evidence>
<dbReference type="PROSITE" id="PS50114">
    <property type="entry name" value="GATA_ZN_FINGER_2"/>
    <property type="match status" value="1"/>
</dbReference>
<organism evidence="4 5">
    <name type="scientific">Coemansia guatemalensis</name>
    <dbReference type="NCBI Taxonomy" id="2761395"/>
    <lineage>
        <taxon>Eukaryota</taxon>
        <taxon>Fungi</taxon>
        <taxon>Fungi incertae sedis</taxon>
        <taxon>Zoopagomycota</taxon>
        <taxon>Kickxellomycotina</taxon>
        <taxon>Kickxellomycetes</taxon>
        <taxon>Kickxellales</taxon>
        <taxon>Kickxellaceae</taxon>
        <taxon>Coemansia</taxon>
    </lineage>
</organism>
<protein>
    <recommendedName>
        <fullName evidence="3">GATA-type domain-containing protein</fullName>
    </recommendedName>
</protein>
<dbReference type="GO" id="GO:0043565">
    <property type="term" value="F:sequence-specific DNA binding"/>
    <property type="evidence" value="ECO:0007669"/>
    <property type="project" value="InterPro"/>
</dbReference>
<accession>A0A9W8HP57</accession>
<dbReference type="OrthoDB" id="5587047at2759"/>
<feature type="domain" description="GATA-type" evidence="3">
    <location>
        <begin position="208"/>
        <end position="234"/>
    </location>
</feature>
<evidence type="ECO:0000256" key="1">
    <source>
        <dbReference type="PROSITE-ProRule" id="PRU00094"/>
    </source>
</evidence>
<dbReference type="GO" id="GO:0006355">
    <property type="term" value="P:regulation of DNA-templated transcription"/>
    <property type="evidence" value="ECO:0007669"/>
    <property type="project" value="InterPro"/>
</dbReference>
<dbReference type="Proteomes" id="UP001140094">
    <property type="component" value="Unassembled WGS sequence"/>
</dbReference>
<evidence type="ECO:0000313" key="5">
    <source>
        <dbReference type="Proteomes" id="UP001140094"/>
    </source>
</evidence>
<dbReference type="InterPro" id="IPR000679">
    <property type="entry name" value="Znf_GATA"/>
</dbReference>
<keyword evidence="1" id="KW-0862">Zinc</keyword>
<feature type="region of interest" description="Disordered" evidence="2">
    <location>
        <begin position="1"/>
        <end position="74"/>
    </location>
</feature>
<evidence type="ECO:0000256" key="2">
    <source>
        <dbReference type="SAM" id="MobiDB-lite"/>
    </source>
</evidence>
<evidence type="ECO:0000313" key="4">
    <source>
        <dbReference type="EMBL" id="KAJ2788884.1"/>
    </source>
</evidence>